<gene>
    <name evidence="4" type="ORF">HPBE_LOCUS19985</name>
</gene>
<protein>
    <submittedName>
        <fullName evidence="6">BZIP domain-containing protein</fullName>
    </submittedName>
</protein>
<feature type="coiled-coil region" evidence="1">
    <location>
        <begin position="305"/>
        <end position="339"/>
    </location>
</feature>
<dbReference type="GO" id="GO:0005634">
    <property type="term" value="C:nucleus"/>
    <property type="evidence" value="ECO:0007669"/>
    <property type="project" value="TreeGrafter"/>
</dbReference>
<feature type="region of interest" description="Disordered" evidence="2">
    <location>
        <begin position="225"/>
        <end position="295"/>
    </location>
</feature>
<dbReference type="WBParaSite" id="HPBE_0001998601-mRNA-1">
    <property type="protein sequence ID" value="HPBE_0001998601-mRNA-1"/>
    <property type="gene ID" value="HPBE_0001998601"/>
</dbReference>
<dbReference type="OrthoDB" id="6022300at2759"/>
<evidence type="ECO:0000313" key="5">
    <source>
        <dbReference type="Proteomes" id="UP000050761"/>
    </source>
</evidence>
<keyword evidence="5" id="KW-1185">Reference proteome</keyword>
<feature type="compositionally biased region" description="Polar residues" evidence="2">
    <location>
        <begin position="225"/>
        <end position="234"/>
    </location>
</feature>
<dbReference type="SUPFAM" id="SSF57959">
    <property type="entry name" value="Leucine zipper domain"/>
    <property type="match status" value="2"/>
</dbReference>
<accession>A0A183GCR4</accession>
<organism evidence="5 6">
    <name type="scientific">Heligmosomoides polygyrus</name>
    <name type="common">Parasitic roundworm</name>
    <dbReference type="NCBI Taxonomy" id="6339"/>
    <lineage>
        <taxon>Eukaryota</taxon>
        <taxon>Metazoa</taxon>
        <taxon>Ecdysozoa</taxon>
        <taxon>Nematoda</taxon>
        <taxon>Chromadorea</taxon>
        <taxon>Rhabditida</taxon>
        <taxon>Rhabditina</taxon>
        <taxon>Rhabditomorpha</taxon>
        <taxon>Strongyloidea</taxon>
        <taxon>Heligmosomidae</taxon>
        <taxon>Heligmosomoides</taxon>
    </lineage>
</organism>
<feature type="compositionally biased region" description="Basic and acidic residues" evidence="2">
    <location>
        <begin position="44"/>
        <end position="63"/>
    </location>
</feature>
<feature type="compositionally biased region" description="Basic and acidic residues" evidence="2">
    <location>
        <begin position="282"/>
        <end position="295"/>
    </location>
</feature>
<feature type="region of interest" description="Disordered" evidence="2">
    <location>
        <begin position="19"/>
        <end position="66"/>
    </location>
</feature>
<dbReference type="PROSITE" id="PS00036">
    <property type="entry name" value="BZIP_BASIC"/>
    <property type="match status" value="1"/>
</dbReference>
<dbReference type="SMART" id="SM00338">
    <property type="entry name" value="BRLZ"/>
    <property type="match status" value="1"/>
</dbReference>
<reference evidence="4 5" key="1">
    <citation type="submission" date="2018-11" db="EMBL/GenBank/DDBJ databases">
        <authorList>
            <consortium name="Pathogen Informatics"/>
        </authorList>
    </citation>
    <scope>NUCLEOTIDE SEQUENCE [LARGE SCALE GENOMIC DNA]</scope>
</reference>
<keyword evidence="1" id="KW-0175">Coiled coil</keyword>
<feature type="compositionally biased region" description="Low complexity" evidence="2">
    <location>
        <begin position="242"/>
        <end position="269"/>
    </location>
</feature>
<evidence type="ECO:0000256" key="2">
    <source>
        <dbReference type="SAM" id="MobiDB-lite"/>
    </source>
</evidence>
<dbReference type="GO" id="GO:0003700">
    <property type="term" value="F:DNA-binding transcription factor activity"/>
    <property type="evidence" value="ECO:0007669"/>
    <property type="project" value="InterPro"/>
</dbReference>
<dbReference type="Gene3D" id="1.20.5.170">
    <property type="match status" value="2"/>
</dbReference>
<evidence type="ECO:0000259" key="3">
    <source>
        <dbReference type="PROSITE" id="PS50217"/>
    </source>
</evidence>
<dbReference type="AlphaFoldDB" id="A0A183GCR4"/>
<name>A0A183GCR4_HELPZ</name>
<proteinExistence type="predicted"/>
<dbReference type="InterPro" id="IPR004827">
    <property type="entry name" value="bZIP"/>
</dbReference>
<feature type="compositionally biased region" description="Low complexity" evidence="2">
    <location>
        <begin position="19"/>
        <end position="38"/>
    </location>
</feature>
<dbReference type="EMBL" id="UZAH01031775">
    <property type="protein sequence ID" value="VDP17737.1"/>
    <property type="molecule type" value="Genomic_DNA"/>
</dbReference>
<dbReference type="CDD" id="cd14695">
    <property type="entry name" value="bZIP_HLF"/>
    <property type="match status" value="1"/>
</dbReference>
<evidence type="ECO:0000256" key="1">
    <source>
        <dbReference type="SAM" id="Coils"/>
    </source>
</evidence>
<evidence type="ECO:0000313" key="6">
    <source>
        <dbReference type="WBParaSite" id="HPBE_0001998601-mRNA-1"/>
    </source>
</evidence>
<dbReference type="PROSITE" id="PS50217">
    <property type="entry name" value="BZIP"/>
    <property type="match status" value="1"/>
</dbReference>
<accession>A0A3P8ATF8</accession>
<evidence type="ECO:0000313" key="4">
    <source>
        <dbReference type="EMBL" id="VDP17737.1"/>
    </source>
</evidence>
<sequence>MDVDSSSSSPSERLSVVCSASAEYSSNSSEHSPNSRRNSLSESVVKDEQYWERRRKNNDASKRSREKRRIGDMVMLALPTRYFLLLMELAPLFTHQLPTSSVALPSLSVPPLPSLHGAVSTIPLPPVPLLSSTSQLPIMQLCQLQAAIQQQVSCHSSLGRTVRSRFGSCSKPSTDGEIEVIRSMPSLPTVSHGDCKLPFSVPSPQQLQQERAPSQSLLGALLATRRTSPAVPQSRTEHHSRLGSPPRLSPSKSDCESISSSASFSPSQSSEDHQETSAIRRQYMDRRRRNNEAAKRCRANRRAVFEYRSRRVQLLENENDQLKEEIAKLRREVDQFKSLLTADRVHRAGPARIGTALHDS</sequence>
<dbReference type="GO" id="GO:0007623">
    <property type="term" value="P:circadian rhythm"/>
    <property type="evidence" value="ECO:0007669"/>
    <property type="project" value="TreeGrafter"/>
</dbReference>
<dbReference type="Pfam" id="PF07716">
    <property type="entry name" value="bZIP_2"/>
    <property type="match status" value="2"/>
</dbReference>
<dbReference type="PANTHER" id="PTHR15284">
    <property type="entry name" value="NUCLEAR FACTOR INTERLEUKIN-3-REGULATED PROTEIN"/>
    <property type="match status" value="1"/>
</dbReference>
<dbReference type="InterPro" id="IPR046347">
    <property type="entry name" value="bZIP_sf"/>
</dbReference>
<dbReference type="PANTHER" id="PTHR15284:SF0">
    <property type="entry name" value="GH23983P"/>
    <property type="match status" value="1"/>
</dbReference>
<dbReference type="GO" id="GO:0003677">
    <property type="term" value="F:DNA binding"/>
    <property type="evidence" value="ECO:0007669"/>
    <property type="project" value="InterPro"/>
</dbReference>
<dbReference type="InterPro" id="IPR047229">
    <property type="entry name" value="NFIL3-like"/>
</dbReference>
<feature type="domain" description="BZIP" evidence="3">
    <location>
        <begin position="280"/>
        <end position="343"/>
    </location>
</feature>
<dbReference type="Proteomes" id="UP000050761">
    <property type="component" value="Unassembled WGS sequence"/>
</dbReference>
<reference evidence="6" key="2">
    <citation type="submission" date="2019-09" db="UniProtKB">
        <authorList>
            <consortium name="WormBaseParasite"/>
        </authorList>
    </citation>
    <scope>IDENTIFICATION</scope>
</reference>